<sequence length="169" mass="18513">MPALALEPTSLTLDLSANNGPSDAKVVAVPLPKKTVGIIFSQRTGTSSRQHLNTYLLDVNNTILEPQALWDAPDRNSRFSIIQSLPVNFAPDPHVLTVGPFNDDRKIVVYCSHLAHDGSYQQNDPKHDFHNFTIGSKNAIAFTMINSEDGGDTDYHDSVTGVAVSYTYK</sequence>
<proteinExistence type="predicted"/>
<evidence type="ECO:0000313" key="2">
    <source>
        <dbReference type="Proteomes" id="UP000054988"/>
    </source>
</evidence>
<dbReference type="AlphaFoldDB" id="A0A0W0FWK8"/>
<name>A0A0W0FWK8_MONRR</name>
<protein>
    <submittedName>
        <fullName evidence="1">Uncharacterized protein</fullName>
    </submittedName>
</protein>
<dbReference type="Proteomes" id="UP000054988">
    <property type="component" value="Unassembled WGS sequence"/>
</dbReference>
<reference evidence="1 2" key="1">
    <citation type="submission" date="2015-12" db="EMBL/GenBank/DDBJ databases">
        <title>Draft genome sequence of Moniliophthora roreri, the causal agent of frosty pod rot of cacao.</title>
        <authorList>
            <person name="Aime M.C."/>
            <person name="Diaz-Valderrama J.R."/>
            <person name="Kijpornyongpan T."/>
            <person name="Phillips-Mora W."/>
        </authorList>
    </citation>
    <scope>NUCLEOTIDE SEQUENCE [LARGE SCALE GENOMIC DNA]</scope>
    <source>
        <strain evidence="1 2">MCA 2952</strain>
    </source>
</reference>
<evidence type="ECO:0000313" key="1">
    <source>
        <dbReference type="EMBL" id="KTB40680.1"/>
    </source>
</evidence>
<accession>A0A0W0FWK8</accession>
<organism evidence="1 2">
    <name type="scientific">Moniliophthora roreri</name>
    <name type="common">Frosty pod rot fungus</name>
    <name type="synonym">Monilia roreri</name>
    <dbReference type="NCBI Taxonomy" id="221103"/>
    <lineage>
        <taxon>Eukaryota</taxon>
        <taxon>Fungi</taxon>
        <taxon>Dikarya</taxon>
        <taxon>Basidiomycota</taxon>
        <taxon>Agaricomycotina</taxon>
        <taxon>Agaricomycetes</taxon>
        <taxon>Agaricomycetidae</taxon>
        <taxon>Agaricales</taxon>
        <taxon>Marasmiineae</taxon>
        <taxon>Marasmiaceae</taxon>
        <taxon>Moniliophthora</taxon>
    </lineage>
</organism>
<dbReference type="EMBL" id="LATX01001563">
    <property type="protein sequence ID" value="KTB40680.1"/>
    <property type="molecule type" value="Genomic_DNA"/>
</dbReference>
<gene>
    <name evidence="1" type="ORF">WG66_6748</name>
</gene>
<comment type="caution">
    <text evidence="1">The sequence shown here is derived from an EMBL/GenBank/DDBJ whole genome shotgun (WGS) entry which is preliminary data.</text>
</comment>